<feature type="transmembrane region" description="Helical" evidence="2">
    <location>
        <begin position="288"/>
        <end position="307"/>
    </location>
</feature>
<keyword evidence="2" id="KW-0472">Membrane</keyword>
<sequence>MDKMNFNTNLQNLRKIHNLSQEQLAEKLDVSRQAVSKWENGTSYPEMDKLLILCDIFSLNMDELVKGNISLDDNSFKEDKALYENAQNKFSKMITLGVFLILLGVTIMSMSDGLINGGNFFINTFSSISTILFFILVTIAVFIFVYFGINHAHFVEEHPYFDDFYTKEEKSAYNRLFAGMMAVGVGIILVAVTILVGVEEILKTDVDDIPAAIGLFMFMITIAVSIFTYFGMQKAKYDINDYNKENKHHDIYSPEKNSLIGKVSGVIMLIATFIYLSLGFIWNLWHPGWVVFPLGGVLCAIATIIIGDDK</sequence>
<dbReference type="EMBL" id="ABIL02000006">
    <property type="protein sequence ID" value="EDS71734.1"/>
    <property type="molecule type" value="Genomic_DNA"/>
</dbReference>
<dbReference type="SMART" id="SM00530">
    <property type="entry name" value="HTH_XRE"/>
    <property type="match status" value="1"/>
</dbReference>
<evidence type="ECO:0000256" key="1">
    <source>
        <dbReference type="ARBA" id="ARBA00023125"/>
    </source>
</evidence>
<dbReference type="eggNOG" id="COG1476">
    <property type="taxonomic scope" value="Bacteria"/>
</dbReference>
<dbReference type="CDD" id="cd00093">
    <property type="entry name" value="HTH_XRE"/>
    <property type="match status" value="1"/>
</dbReference>
<feature type="transmembrane region" description="Helical" evidence="2">
    <location>
        <begin position="209"/>
        <end position="230"/>
    </location>
</feature>
<dbReference type="AlphaFoldDB" id="B1CBT7"/>
<accession>B1CBT7</accession>
<dbReference type="Pfam" id="PF01381">
    <property type="entry name" value="HTH_3"/>
    <property type="match status" value="1"/>
</dbReference>
<evidence type="ECO:0000256" key="2">
    <source>
        <dbReference type="SAM" id="Phobius"/>
    </source>
</evidence>
<evidence type="ECO:0000313" key="5">
    <source>
        <dbReference type="Proteomes" id="UP000005178"/>
    </source>
</evidence>
<keyword evidence="2" id="KW-1133">Transmembrane helix</keyword>
<feature type="transmembrane region" description="Helical" evidence="2">
    <location>
        <begin position="131"/>
        <end position="149"/>
    </location>
</feature>
<proteinExistence type="predicted"/>
<dbReference type="Proteomes" id="UP000005178">
    <property type="component" value="Unassembled WGS sequence"/>
</dbReference>
<gene>
    <name evidence="4" type="ORF">ANASTE_01436</name>
</gene>
<keyword evidence="2" id="KW-0812">Transmembrane</keyword>
<dbReference type="SUPFAM" id="SSF47413">
    <property type="entry name" value="lambda repressor-like DNA-binding domains"/>
    <property type="match status" value="1"/>
</dbReference>
<evidence type="ECO:0000259" key="3">
    <source>
        <dbReference type="PROSITE" id="PS50943"/>
    </source>
</evidence>
<dbReference type="InterPro" id="IPR001387">
    <property type="entry name" value="Cro/C1-type_HTH"/>
</dbReference>
<feature type="transmembrane region" description="Helical" evidence="2">
    <location>
        <begin position="176"/>
        <end position="197"/>
    </location>
</feature>
<evidence type="ECO:0000313" key="4">
    <source>
        <dbReference type="EMBL" id="EDS71734.1"/>
    </source>
</evidence>
<dbReference type="GO" id="GO:0003677">
    <property type="term" value="F:DNA binding"/>
    <property type="evidence" value="ECO:0007669"/>
    <property type="project" value="UniProtKB-KW"/>
</dbReference>
<keyword evidence="1 4" id="KW-0238">DNA-binding</keyword>
<dbReference type="PANTHER" id="PTHR46558">
    <property type="entry name" value="TRACRIPTIONAL REGULATORY PROTEIN-RELATED-RELATED"/>
    <property type="match status" value="1"/>
</dbReference>
<feature type="transmembrane region" description="Helical" evidence="2">
    <location>
        <begin position="259"/>
        <end position="282"/>
    </location>
</feature>
<dbReference type="HOGENOM" id="CLU_060318_0_0_9"/>
<dbReference type="PROSITE" id="PS50943">
    <property type="entry name" value="HTH_CROC1"/>
    <property type="match status" value="1"/>
</dbReference>
<dbReference type="InterPro" id="IPR010982">
    <property type="entry name" value="Lambda_DNA-bd_dom_sf"/>
</dbReference>
<dbReference type="PANTHER" id="PTHR46558:SF4">
    <property type="entry name" value="DNA-BIDING PHAGE PROTEIN"/>
    <property type="match status" value="1"/>
</dbReference>
<dbReference type="STRING" id="445971.ANASTE_01436"/>
<keyword evidence="5" id="KW-1185">Reference proteome</keyword>
<organism evidence="4 5">
    <name type="scientific">Anaerofustis stercorihominis DSM 17244</name>
    <dbReference type="NCBI Taxonomy" id="445971"/>
    <lineage>
        <taxon>Bacteria</taxon>
        <taxon>Bacillati</taxon>
        <taxon>Bacillota</taxon>
        <taxon>Clostridia</taxon>
        <taxon>Eubacteriales</taxon>
        <taxon>Eubacteriaceae</taxon>
        <taxon>Anaerofustis</taxon>
    </lineage>
</organism>
<feature type="domain" description="HTH cro/C1-type" evidence="3">
    <location>
        <begin position="10"/>
        <end position="64"/>
    </location>
</feature>
<reference evidence="4" key="2">
    <citation type="submission" date="2013-08" db="EMBL/GenBank/DDBJ databases">
        <title>Draft genome sequence of Anaerofustis stercorihominis (DSM 17244).</title>
        <authorList>
            <person name="Sudarsanam P."/>
            <person name="Ley R."/>
            <person name="Guruge J."/>
            <person name="Turnbaugh P.J."/>
            <person name="Mahowald M."/>
            <person name="Liep D."/>
            <person name="Gordon J."/>
        </authorList>
    </citation>
    <scope>NUCLEOTIDE SEQUENCE</scope>
    <source>
        <strain evidence="4">DSM 17244</strain>
    </source>
</reference>
<dbReference type="Gene3D" id="1.10.260.40">
    <property type="entry name" value="lambda repressor-like DNA-binding domains"/>
    <property type="match status" value="1"/>
</dbReference>
<reference evidence="4" key="1">
    <citation type="submission" date="2008-01" db="EMBL/GenBank/DDBJ databases">
        <authorList>
            <person name="Fulton L."/>
            <person name="Clifton S."/>
            <person name="Fulton B."/>
            <person name="Xu J."/>
            <person name="Minx P."/>
            <person name="Pepin K.H."/>
            <person name="Johnson M."/>
            <person name="Thiruvilangam P."/>
            <person name="Bhonagiri V."/>
            <person name="Nash W.E."/>
            <person name="Mardis E.R."/>
            <person name="Wilson R.K."/>
        </authorList>
    </citation>
    <scope>NUCLEOTIDE SEQUENCE [LARGE SCALE GENOMIC DNA]</scope>
    <source>
        <strain evidence="4">DSM 17244</strain>
    </source>
</reference>
<feature type="transmembrane region" description="Helical" evidence="2">
    <location>
        <begin position="93"/>
        <end position="111"/>
    </location>
</feature>
<protein>
    <submittedName>
        <fullName evidence="4">DNA-binding helix-turn-helix protein</fullName>
    </submittedName>
</protein>
<comment type="caution">
    <text evidence="4">The sequence shown here is derived from an EMBL/GenBank/DDBJ whole genome shotgun (WGS) entry which is preliminary data.</text>
</comment>
<name>B1CBT7_9FIRM</name>